<keyword evidence="3" id="KW-0238">DNA-binding</keyword>
<accession>A0ABU1G0S7</accession>
<proteinExistence type="inferred from homology"/>
<feature type="domain" description="HTH lysR-type" evidence="5">
    <location>
        <begin position="5"/>
        <end position="62"/>
    </location>
</feature>
<protein>
    <submittedName>
        <fullName evidence="6">LysR substrate-binding domain-containing protein</fullName>
    </submittedName>
</protein>
<comment type="caution">
    <text evidence="6">The sequence shown here is derived from an EMBL/GenBank/DDBJ whole genome shotgun (WGS) entry which is preliminary data.</text>
</comment>
<dbReference type="Gene3D" id="3.40.190.10">
    <property type="entry name" value="Periplasmic binding protein-like II"/>
    <property type="match status" value="2"/>
</dbReference>
<dbReference type="SUPFAM" id="SSF46785">
    <property type="entry name" value="Winged helix' DNA-binding domain"/>
    <property type="match status" value="1"/>
</dbReference>
<dbReference type="PROSITE" id="PS50931">
    <property type="entry name" value="HTH_LYSR"/>
    <property type="match status" value="1"/>
</dbReference>
<dbReference type="RefSeq" id="WP_309651797.1">
    <property type="nucleotide sequence ID" value="NZ_JARWAK010000003.1"/>
</dbReference>
<dbReference type="InterPro" id="IPR000847">
    <property type="entry name" value="LysR_HTH_N"/>
</dbReference>
<comment type="similarity">
    <text evidence="1">Belongs to the LysR transcriptional regulatory family.</text>
</comment>
<dbReference type="SUPFAM" id="SSF53850">
    <property type="entry name" value="Periplasmic binding protein-like II"/>
    <property type="match status" value="1"/>
</dbReference>
<evidence type="ECO:0000256" key="4">
    <source>
        <dbReference type="ARBA" id="ARBA00023163"/>
    </source>
</evidence>
<dbReference type="Pfam" id="PF03466">
    <property type="entry name" value="LysR_substrate"/>
    <property type="match status" value="1"/>
</dbReference>
<dbReference type="Pfam" id="PF00126">
    <property type="entry name" value="HTH_1"/>
    <property type="match status" value="1"/>
</dbReference>
<reference evidence="6 7" key="1">
    <citation type="submission" date="2023-04" db="EMBL/GenBank/DDBJ databases">
        <title>A long-awaited taxogenomic arrangement of the family Halomonadaceae.</title>
        <authorList>
            <person name="De La Haba R."/>
            <person name="Chuvochina M."/>
            <person name="Wittouck S."/>
            <person name="Arahal D.R."/>
            <person name="Sanchez-Porro C."/>
            <person name="Hugenholtz P."/>
            <person name="Ventosa A."/>
        </authorList>
    </citation>
    <scope>NUCLEOTIDE SEQUENCE [LARGE SCALE GENOMIC DNA]</scope>
    <source>
        <strain evidence="6 7">DSM 23530</strain>
    </source>
</reference>
<evidence type="ECO:0000313" key="6">
    <source>
        <dbReference type="EMBL" id="MDR5866193.1"/>
    </source>
</evidence>
<dbReference type="InterPro" id="IPR005119">
    <property type="entry name" value="LysR_subst-bd"/>
</dbReference>
<evidence type="ECO:0000256" key="3">
    <source>
        <dbReference type="ARBA" id="ARBA00023125"/>
    </source>
</evidence>
<dbReference type="InterPro" id="IPR036388">
    <property type="entry name" value="WH-like_DNA-bd_sf"/>
</dbReference>
<evidence type="ECO:0000313" key="7">
    <source>
        <dbReference type="Proteomes" id="UP001264519"/>
    </source>
</evidence>
<keyword evidence="7" id="KW-1185">Reference proteome</keyword>
<name>A0ABU1G0S7_9GAMM</name>
<evidence type="ECO:0000256" key="1">
    <source>
        <dbReference type="ARBA" id="ARBA00009437"/>
    </source>
</evidence>
<dbReference type="Proteomes" id="UP001264519">
    <property type="component" value="Unassembled WGS sequence"/>
</dbReference>
<dbReference type="EMBL" id="JARWAK010000003">
    <property type="protein sequence ID" value="MDR5866193.1"/>
    <property type="molecule type" value="Genomic_DNA"/>
</dbReference>
<evidence type="ECO:0000256" key="2">
    <source>
        <dbReference type="ARBA" id="ARBA00023015"/>
    </source>
</evidence>
<dbReference type="InterPro" id="IPR036390">
    <property type="entry name" value="WH_DNA-bd_sf"/>
</dbReference>
<organism evidence="6 7">
    <name type="scientific">Halomonas koreensis</name>
    <dbReference type="NCBI Taxonomy" id="245385"/>
    <lineage>
        <taxon>Bacteria</taxon>
        <taxon>Pseudomonadati</taxon>
        <taxon>Pseudomonadota</taxon>
        <taxon>Gammaproteobacteria</taxon>
        <taxon>Oceanospirillales</taxon>
        <taxon>Halomonadaceae</taxon>
        <taxon>Halomonas</taxon>
    </lineage>
</organism>
<dbReference type="InterPro" id="IPR058163">
    <property type="entry name" value="LysR-type_TF_proteobact-type"/>
</dbReference>
<gene>
    <name evidence="6" type="ORF">QC818_05250</name>
</gene>
<dbReference type="PANTHER" id="PTHR30537:SF74">
    <property type="entry name" value="HTH-TYPE TRANSCRIPTIONAL REGULATOR TRPI"/>
    <property type="match status" value="1"/>
</dbReference>
<keyword evidence="2" id="KW-0805">Transcription regulation</keyword>
<sequence length="293" mass="32623">MRKLPSLKALACFEAASEYHSFTQASRSMNMTHAAISYQIGLIEDWLGAKLFTRSNNGIQLTQNGKKLKDACSYSLSILEETCAGIRDSHGKKVLHVGCASSFLIYWVIPLLSEFNKTSEDLDVVVSTENDIYALFKDRFDLMIADEGINNLSSIASEHLIDNHIGPVCAPEYPFKEGDIFEGHYLLHASSHEKAWKEWARISGTSLDGSMGMTLESLTLCIESAKARLGLAITPRFLVDGSINEGKLVAPFGFLDSGRGTSFYYRNDTEKLHEISGFCQWLRSKIATMEQEQ</sequence>
<dbReference type="PANTHER" id="PTHR30537">
    <property type="entry name" value="HTH-TYPE TRANSCRIPTIONAL REGULATOR"/>
    <property type="match status" value="1"/>
</dbReference>
<evidence type="ECO:0000259" key="5">
    <source>
        <dbReference type="PROSITE" id="PS50931"/>
    </source>
</evidence>
<dbReference type="Gene3D" id="1.10.10.10">
    <property type="entry name" value="Winged helix-like DNA-binding domain superfamily/Winged helix DNA-binding domain"/>
    <property type="match status" value="1"/>
</dbReference>
<keyword evidence="4" id="KW-0804">Transcription</keyword>